<dbReference type="RefSeq" id="WP_156330521.1">
    <property type="nucleotide sequence ID" value="NZ_CABIXW010000001.1"/>
</dbReference>
<evidence type="ECO:0008006" key="3">
    <source>
        <dbReference type="Google" id="ProtNLM"/>
    </source>
</evidence>
<gene>
    <name evidence="1" type="ORF">ERS852492_00062</name>
</gene>
<dbReference type="AlphaFoldDB" id="A0A174Z0X5"/>
<protein>
    <recommendedName>
        <fullName evidence="3">Helix-turn-helix domain-containing protein</fullName>
    </recommendedName>
</protein>
<organism evidence="1 2">
    <name type="scientific">Lachnospira eligens</name>
    <dbReference type="NCBI Taxonomy" id="39485"/>
    <lineage>
        <taxon>Bacteria</taxon>
        <taxon>Bacillati</taxon>
        <taxon>Bacillota</taxon>
        <taxon>Clostridia</taxon>
        <taxon>Lachnospirales</taxon>
        <taxon>Lachnospiraceae</taxon>
        <taxon>Lachnospira</taxon>
    </lineage>
</organism>
<dbReference type="Proteomes" id="UP000095780">
    <property type="component" value="Unassembled WGS sequence"/>
</dbReference>
<accession>A0A174Z0X5</accession>
<name>A0A174Z0X5_9FIRM</name>
<reference evidence="1 2" key="1">
    <citation type="submission" date="2015-09" db="EMBL/GenBank/DDBJ databases">
        <authorList>
            <consortium name="Pathogen Informatics"/>
        </authorList>
    </citation>
    <scope>NUCLEOTIDE SEQUENCE [LARGE SCALE GENOMIC DNA]</scope>
    <source>
        <strain evidence="1 2">2789STDY5834878</strain>
    </source>
</reference>
<evidence type="ECO:0000313" key="2">
    <source>
        <dbReference type="Proteomes" id="UP000095780"/>
    </source>
</evidence>
<proteinExistence type="predicted"/>
<sequence length="57" mass="6794">MDEYSRIIIEEYCMKYPKTKKAALLLKLVRMSYDVCCIPTDMQIMQLSQLISREKKC</sequence>
<dbReference type="EMBL" id="CZBV01000001">
    <property type="protein sequence ID" value="CUQ79612.1"/>
    <property type="molecule type" value="Genomic_DNA"/>
</dbReference>
<evidence type="ECO:0000313" key="1">
    <source>
        <dbReference type="EMBL" id="CUQ79612.1"/>
    </source>
</evidence>